<dbReference type="Proteomes" id="UP000663828">
    <property type="component" value="Unassembled WGS sequence"/>
</dbReference>
<dbReference type="AlphaFoldDB" id="A0A816EBT1"/>
<evidence type="ECO:0000313" key="2">
    <source>
        <dbReference type="EMBL" id="CAF1055373.1"/>
    </source>
</evidence>
<feature type="transmembrane region" description="Helical" evidence="1">
    <location>
        <begin position="84"/>
        <end position="107"/>
    </location>
</feature>
<feature type="transmembrane region" description="Helical" evidence="1">
    <location>
        <begin position="163"/>
        <end position="184"/>
    </location>
</feature>
<sequence>MCSSTSPILFWGYWANIVYIIGMIGYLTIDIISYTSTKFDNALSFLIYLLLAILFVLDASLYTVDWYVYAMKFPASEGQKSIQYPSEFFACIFQNLGSYFYLFGAVLSCDKTRWINHIFLLNFLGILCFLIESILVLLGWFIIFGKKLSHYSKDRCTFRNLYVWAHAFNILGNLVYLCAILFAYNCYRNYKILNSDTALLIQILGDLVYLFDAYLYHECWKRDAEIFDIHTEQCAEKKFEGKV</sequence>
<gene>
    <name evidence="2" type="ORF">EDS130_LOCUS17643</name>
    <name evidence="3" type="ORF">XAT740_LOCUS53819</name>
</gene>
<dbReference type="EMBL" id="CAJNOJ010000080">
    <property type="protein sequence ID" value="CAF1055373.1"/>
    <property type="molecule type" value="Genomic_DNA"/>
</dbReference>
<keyword evidence="1" id="KW-0812">Transmembrane</keyword>
<keyword evidence="1" id="KW-1133">Transmembrane helix</keyword>
<dbReference type="Proteomes" id="UP000663852">
    <property type="component" value="Unassembled WGS sequence"/>
</dbReference>
<dbReference type="OrthoDB" id="10014894at2759"/>
<feature type="transmembrane region" description="Helical" evidence="1">
    <location>
        <begin position="119"/>
        <end position="143"/>
    </location>
</feature>
<proteinExistence type="predicted"/>
<keyword evidence="4" id="KW-1185">Reference proteome</keyword>
<reference evidence="3" key="1">
    <citation type="submission" date="2021-02" db="EMBL/GenBank/DDBJ databases">
        <authorList>
            <person name="Nowell W R."/>
        </authorList>
    </citation>
    <scope>NUCLEOTIDE SEQUENCE</scope>
</reference>
<feature type="transmembrane region" description="Helical" evidence="1">
    <location>
        <begin position="45"/>
        <end position="64"/>
    </location>
</feature>
<accession>A0A816EBT1</accession>
<protein>
    <submittedName>
        <fullName evidence="3">Uncharacterized protein</fullName>
    </submittedName>
</protein>
<evidence type="ECO:0000313" key="3">
    <source>
        <dbReference type="EMBL" id="CAF1644025.1"/>
    </source>
</evidence>
<name>A0A816EBT1_ADIRI</name>
<feature type="transmembrane region" description="Helical" evidence="1">
    <location>
        <begin position="13"/>
        <end position="33"/>
    </location>
</feature>
<evidence type="ECO:0000313" key="4">
    <source>
        <dbReference type="Proteomes" id="UP000663828"/>
    </source>
</evidence>
<dbReference type="EMBL" id="CAJNOR010009377">
    <property type="protein sequence ID" value="CAF1644025.1"/>
    <property type="molecule type" value="Genomic_DNA"/>
</dbReference>
<keyword evidence="1" id="KW-0472">Membrane</keyword>
<organism evidence="3 4">
    <name type="scientific">Adineta ricciae</name>
    <name type="common">Rotifer</name>
    <dbReference type="NCBI Taxonomy" id="249248"/>
    <lineage>
        <taxon>Eukaryota</taxon>
        <taxon>Metazoa</taxon>
        <taxon>Spiralia</taxon>
        <taxon>Gnathifera</taxon>
        <taxon>Rotifera</taxon>
        <taxon>Eurotatoria</taxon>
        <taxon>Bdelloidea</taxon>
        <taxon>Adinetida</taxon>
        <taxon>Adinetidae</taxon>
        <taxon>Adineta</taxon>
    </lineage>
</organism>
<evidence type="ECO:0000256" key="1">
    <source>
        <dbReference type="SAM" id="Phobius"/>
    </source>
</evidence>
<comment type="caution">
    <text evidence="3">The sequence shown here is derived from an EMBL/GenBank/DDBJ whole genome shotgun (WGS) entry which is preliminary data.</text>
</comment>